<keyword evidence="2" id="KW-1185">Reference proteome</keyword>
<dbReference type="AlphaFoldDB" id="A0A9P5L3A9"/>
<dbReference type="Proteomes" id="UP000722485">
    <property type="component" value="Unassembled WGS sequence"/>
</dbReference>
<comment type="caution">
    <text evidence="1">The sequence shown here is derived from an EMBL/GenBank/DDBJ whole genome shotgun (WGS) entry which is preliminary data.</text>
</comment>
<organism evidence="1 2">
    <name type="scientific">Cylindrodendrum hubeiense</name>
    <dbReference type="NCBI Taxonomy" id="595255"/>
    <lineage>
        <taxon>Eukaryota</taxon>
        <taxon>Fungi</taxon>
        <taxon>Dikarya</taxon>
        <taxon>Ascomycota</taxon>
        <taxon>Pezizomycotina</taxon>
        <taxon>Sordariomycetes</taxon>
        <taxon>Hypocreomycetidae</taxon>
        <taxon>Hypocreales</taxon>
        <taxon>Nectriaceae</taxon>
        <taxon>Cylindrodendrum</taxon>
    </lineage>
</organism>
<name>A0A9P5L3A9_9HYPO</name>
<evidence type="ECO:0000313" key="1">
    <source>
        <dbReference type="EMBL" id="KAF7540393.1"/>
    </source>
</evidence>
<gene>
    <name evidence="1" type="ORF">G7Z17_g12197</name>
</gene>
<reference evidence="1" key="1">
    <citation type="submission" date="2020-03" db="EMBL/GenBank/DDBJ databases">
        <title>Draft Genome Sequence of Cylindrodendrum hubeiense.</title>
        <authorList>
            <person name="Buettner E."/>
            <person name="Kellner H."/>
        </authorList>
    </citation>
    <scope>NUCLEOTIDE SEQUENCE</scope>
    <source>
        <strain evidence="1">IHI 201604</strain>
    </source>
</reference>
<dbReference type="Pfam" id="PF12505">
    <property type="entry name" value="DUF3712"/>
    <property type="match status" value="1"/>
</dbReference>
<accession>A0A9P5L3A9</accession>
<dbReference type="InterPro" id="IPR022185">
    <property type="entry name" value="DUF3712"/>
</dbReference>
<protein>
    <submittedName>
        <fullName evidence="1">Uncharacterized protein</fullName>
    </submittedName>
</protein>
<dbReference type="OrthoDB" id="10039566at2759"/>
<sequence length="283" mass="30806">MNVADSTLFKDYARPILRPETNDKMLGHSPPGIMSSVLQCLVNPSKLEVSRISIAHVSEDAFALAIESRVTGTGPISSTISPMVLDLTFNGSAFGKLALPKVRTSFWGTKVVVQEQVINITDMAIYRAFVRSIMVDDDTNFQLENGACTVRALGLTAHCDYNLDIPIKAMKGPRATLQKVSRSGDDGIAVTVRMHNPSPVELNHGVCTFELRNDQGERMAELRGQLKIVRGQFDLSLHGTTRTGVAPSDKVRLVGVGVDGSSWCNDFDAVMDVRSEFAGLLRV</sequence>
<evidence type="ECO:0000313" key="2">
    <source>
        <dbReference type="Proteomes" id="UP000722485"/>
    </source>
</evidence>
<dbReference type="EMBL" id="JAANBB010000525">
    <property type="protein sequence ID" value="KAF7540393.1"/>
    <property type="molecule type" value="Genomic_DNA"/>
</dbReference>
<proteinExistence type="predicted"/>